<gene>
    <name evidence="1" type="ORF">GJV76_01110</name>
</gene>
<dbReference type="AlphaFoldDB" id="A0A6I3LL95"/>
<dbReference type="InterPro" id="IPR011006">
    <property type="entry name" value="CheY-like_superfamily"/>
</dbReference>
<evidence type="ECO:0000313" key="2">
    <source>
        <dbReference type="Proteomes" id="UP000438760"/>
    </source>
</evidence>
<reference evidence="1 2" key="1">
    <citation type="submission" date="2019-11" db="EMBL/GenBank/DDBJ databases">
        <title>Genome of Strain BIT-d1.</title>
        <authorList>
            <person name="Yang Y."/>
        </authorList>
    </citation>
    <scope>NUCLEOTIDE SEQUENCE [LARGE SCALE GENOMIC DNA]</scope>
    <source>
        <strain evidence="1 2">BIT-d1</strain>
    </source>
</reference>
<name>A0A6I3LL95_9FLAO</name>
<sequence length="219" mass="24678">MYNIFLVDDHPLIVEGYILALCKEGSPFVSSKFTKAFDCLSAKSMIDTAVEKGESFDIAIVDFSVPGNVDFKWNDGGDIILYLNKVMPSCKTVMITGHTEVITIYEIVKNIRPNGLASKHEISPGSLIDIVQDVLKGERYQSDIVKHCLSEIVRKEMMYDDYNRSILVLLSKGYKLQELENHIPLSNPTIKKRLAKMKQVFEVADTQTLIQKAIKLGFV</sequence>
<proteinExistence type="predicted"/>
<evidence type="ECO:0000313" key="1">
    <source>
        <dbReference type="EMBL" id="MTG96755.1"/>
    </source>
</evidence>
<dbReference type="Gene3D" id="3.40.50.2300">
    <property type="match status" value="1"/>
</dbReference>
<dbReference type="RefSeq" id="WP_155090800.1">
    <property type="nucleotide sequence ID" value="NZ_CP102754.1"/>
</dbReference>
<keyword evidence="2" id="KW-1185">Reference proteome</keyword>
<dbReference type="Proteomes" id="UP000438760">
    <property type="component" value="Unassembled WGS sequence"/>
</dbReference>
<dbReference type="SUPFAM" id="SSF52172">
    <property type="entry name" value="CheY-like"/>
    <property type="match status" value="1"/>
</dbReference>
<dbReference type="OrthoDB" id="651456at2"/>
<dbReference type="EMBL" id="WMJX01000001">
    <property type="protein sequence ID" value="MTG96755.1"/>
    <property type="molecule type" value="Genomic_DNA"/>
</dbReference>
<organism evidence="1 2">
    <name type="scientific">Myroides albus</name>
    <dbReference type="NCBI Taxonomy" id="2562892"/>
    <lineage>
        <taxon>Bacteria</taxon>
        <taxon>Pseudomonadati</taxon>
        <taxon>Bacteroidota</taxon>
        <taxon>Flavobacteriia</taxon>
        <taxon>Flavobacteriales</taxon>
        <taxon>Flavobacteriaceae</taxon>
        <taxon>Myroides</taxon>
    </lineage>
</organism>
<protein>
    <submittedName>
        <fullName evidence="1">DNA-binding response regulator</fullName>
    </submittedName>
</protein>
<accession>A0A6I3LL95</accession>
<comment type="caution">
    <text evidence="1">The sequence shown here is derived from an EMBL/GenBank/DDBJ whole genome shotgun (WGS) entry which is preliminary data.</text>
</comment>
<dbReference type="GO" id="GO:0003677">
    <property type="term" value="F:DNA binding"/>
    <property type="evidence" value="ECO:0007669"/>
    <property type="project" value="UniProtKB-KW"/>
</dbReference>
<keyword evidence="1" id="KW-0238">DNA-binding</keyword>